<dbReference type="PROSITE" id="PS50043">
    <property type="entry name" value="HTH_LUXR_2"/>
    <property type="match status" value="1"/>
</dbReference>
<dbReference type="PRINTS" id="PR00038">
    <property type="entry name" value="HTHLUXR"/>
</dbReference>
<dbReference type="SUPFAM" id="SSF46894">
    <property type="entry name" value="C-terminal effector domain of the bipartite response regulators"/>
    <property type="match status" value="1"/>
</dbReference>
<proteinExistence type="predicted"/>
<sequence>MRNEFIGKVLPAVPDPQRRKPPAILFIGSPLVFGDWILRVAASESGGMEVRRHDELAPAELDRLAGEVTLRMVVVEEAQVEELARHMAAQDGHGGGTYWAIAYHDRDIARDVLDRRLDGGPLRDVRLLPMHVPVEVWALIFRLTLWGDYFVPCELLPTAAAPEPAPGKEKAPAPAAVAAGLTPRETEVLDLVAQGGQNKVIAHRLGLSEHTVKLHIHRIISKVGVRNRTAAANWYLSGRSGAGG</sequence>
<dbReference type="InterPro" id="IPR016032">
    <property type="entry name" value="Sig_transdc_resp-reg_C-effctor"/>
</dbReference>
<dbReference type="Proteomes" id="UP000249538">
    <property type="component" value="Unassembled WGS sequence"/>
</dbReference>
<dbReference type="InterPro" id="IPR039420">
    <property type="entry name" value="WalR-like"/>
</dbReference>
<dbReference type="GO" id="GO:0003677">
    <property type="term" value="F:DNA binding"/>
    <property type="evidence" value="ECO:0007669"/>
    <property type="project" value="UniProtKB-KW"/>
</dbReference>
<dbReference type="PROSITE" id="PS00622">
    <property type="entry name" value="HTH_LUXR_1"/>
    <property type="match status" value="1"/>
</dbReference>
<dbReference type="EMBL" id="QKZS01000004">
    <property type="protein sequence ID" value="PZX55050.1"/>
    <property type="molecule type" value="Genomic_DNA"/>
</dbReference>
<evidence type="ECO:0000313" key="4">
    <source>
        <dbReference type="Proteomes" id="UP000249538"/>
    </source>
</evidence>
<feature type="domain" description="HTH luxR-type" evidence="2">
    <location>
        <begin position="174"/>
        <end position="239"/>
    </location>
</feature>
<dbReference type="RefSeq" id="WP_245941382.1">
    <property type="nucleotide sequence ID" value="NZ_QKZS01000004.1"/>
</dbReference>
<gene>
    <name evidence="3" type="ORF">LX76_01572</name>
</gene>
<dbReference type="InterPro" id="IPR036388">
    <property type="entry name" value="WH-like_DNA-bd_sf"/>
</dbReference>
<accession>A0A2W7R9X5</accession>
<dbReference type="PANTHER" id="PTHR43214">
    <property type="entry name" value="TWO-COMPONENT RESPONSE REGULATOR"/>
    <property type="match status" value="1"/>
</dbReference>
<dbReference type="SMART" id="SM00421">
    <property type="entry name" value="HTH_LUXR"/>
    <property type="match status" value="1"/>
</dbReference>
<protein>
    <submittedName>
        <fullName evidence="3">Regulatory LuxR family protein</fullName>
    </submittedName>
</protein>
<dbReference type="InterPro" id="IPR000792">
    <property type="entry name" value="Tscrpt_reg_LuxR_C"/>
</dbReference>
<dbReference type="Gene3D" id="1.10.10.10">
    <property type="entry name" value="Winged helix-like DNA-binding domain superfamily/Winged helix DNA-binding domain"/>
    <property type="match status" value="1"/>
</dbReference>
<name>A0A2W7R9X5_9RHOB</name>
<dbReference type="GO" id="GO:0006355">
    <property type="term" value="P:regulation of DNA-templated transcription"/>
    <property type="evidence" value="ECO:0007669"/>
    <property type="project" value="InterPro"/>
</dbReference>
<keyword evidence="1" id="KW-0238">DNA-binding</keyword>
<dbReference type="Pfam" id="PF00196">
    <property type="entry name" value="GerE"/>
    <property type="match status" value="1"/>
</dbReference>
<evidence type="ECO:0000259" key="2">
    <source>
        <dbReference type="PROSITE" id="PS50043"/>
    </source>
</evidence>
<dbReference type="CDD" id="cd06170">
    <property type="entry name" value="LuxR_C_like"/>
    <property type="match status" value="1"/>
</dbReference>
<evidence type="ECO:0000313" key="3">
    <source>
        <dbReference type="EMBL" id="PZX55050.1"/>
    </source>
</evidence>
<evidence type="ECO:0000256" key="1">
    <source>
        <dbReference type="ARBA" id="ARBA00023125"/>
    </source>
</evidence>
<dbReference type="AlphaFoldDB" id="A0A2W7R9X5"/>
<comment type="caution">
    <text evidence="3">The sequence shown here is derived from an EMBL/GenBank/DDBJ whole genome shotgun (WGS) entry which is preliminary data.</text>
</comment>
<organism evidence="3 4">
    <name type="scientific">Cereibacter changlensis</name>
    <dbReference type="NCBI Taxonomy" id="402884"/>
    <lineage>
        <taxon>Bacteria</taxon>
        <taxon>Pseudomonadati</taxon>
        <taxon>Pseudomonadota</taxon>
        <taxon>Alphaproteobacteria</taxon>
        <taxon>Rhodobacterales</taxon>
        <taxon>Paracoccaceae</taxon>
        <taxon>Cereibacter</taxon>
    </lineage>
</organism>
<reference evidence="3 4" key="1">
    <citation type="submission" date="2018-06" db="EMBL/GenBank/DDBJ databases">
        <title>Genomic Encyclopedia of Archaeal and Bacterial Type Strains, Phase II (KMG-II): from individual species to whole genera.</title>
        <authorList>
            <person name="Goeker M."/>
        </authorList>
    </citation>
    <scope>NUCLEOTIDE SEQUENCE [LARGE SCALE GENOMIC DNA]</scope>
    <source>
        <strain evidence="3 4">DSM 18774</strain>
    </source>
</reference>